<name>A0A1L8RDE0_9ENTE</name>
<dbReference type="InterPro" id="IPR009910">
    <property type="entry name" value="DUF1450"/>
</dbReference>
<proteinExistence type="predicted"/>
<dbReference type="RefSeq" id="WP_067395253.1">
    <property type="nucleotide sequence ID" value="NZ_JXKH01000007.1"/>
</dbReference>
<protein>
    <recommendedName>
        <fullName evidence="3">DUF1450 domain-containing protein</fullName>
    </recommendedName>
</protein>
<keyword evidence="2" id="KW-1185">Reference proteome</keyword>
<organism evidence="1 2">
    <name type="scientific">Enterococcus canis</name>
    <dbReference type="NCBI Taxonomy" id="214095"/>
    <lineage>
        <taxon>Bacteria</taxon>
        <taxon>Bacillati</taxon>
        <taxon>Bacillota</taxon>
        <taxon>Bacilli</taxon>
        <taxon>Lactobacillales</taxon>
        <taxon>Enterococcaceae</taxon>
        <taxon>Enterococcus</taxon>
    </lineage>
</organism>
<evidence type="ECO:0000313" key="1">
    <source>
        <dbReference type="EMBL" id="OJG17745.1"/>
    </source>
</evidence>
<comment type="caution">
    <text evidence="1">The sequence shown here is derived from an EMBL/GenBank/DDBJ whole genome shotgun (WGS) entry which is preliminary data.</text>
</comment>
<evidence type="ECO:0008006" key="3">
    <source>
        <dbReference type="Google" id="ProtNLM"/>
    </source>
</evidence>
<sequence>MNPLIEFCEQNLASGTAEIAEKAYFQEMSDIVTYSCLNECVLCAQRPFAIFEGELMAATSVAELEQALRQLVEEWHNDM</sequence>
<dbReference type="Pfam" id="PF07293">
    <property type="entry name" value="DUF1450"/>
    <property type="match status" value="1"/>
</dbReference>
<dbReference type="EMBL" id="JXKH01000007">
    <property type="protein sequence ID" value="OJG17745.1"/>
    <property type="molecule type" value="Genomic_DNA"/>
</dbReference>
<reference evidence="1 2" key="1">
    <citation type="submission" date="2014-12" db="EMBL/GenBank/DDBJ databases">
        <title>Draft genome sequences of 29 type strains of Enterococci.</title>
        <authorList>
            <person name="Zhong Z."/>
            <person name="Sun Z."/>
            <person name="Liu W."/>
            <person name="Zhang W."/>
            <person name="Zhang H."/>
        </authorList>
    </citation>
    <scope>NUCLEOTIDE SEQUENCE [LARGE SCALE GENOMIC DNA]</scope>
    <source>
        <strain evidence="1 2">DSM 17029</strain>
    </source>
</reference>
<dbReference type="AlphaFoldDB" id="A0A1L8RDE0"/>
<gene>
    <name evidence="1" type="ORF">RU97_GL002535</name>
</gene>
<evidence type="ECO:0000313" key="2">
    <source>
        <dbReference type="Proteomes" id="UP000181884"/>
    </source>
</evidence>
<dbReference type="Proteomes" id="UP000181884">
    <property type="component" value="Unassembled WGS sequence"/>
</dbReference>
<accession>A0A1L8RDE0</accession>
<dbReference type="STRING" id="214095.RU97_GL002535"/>